<evidence type="ECO:0000256" key="5">
    <source>
        <dbReference type="ARBA" id="ARBA00022989"/>
    </source>
</evidence>
<dbReference type="Pfam" id="PF03092">
    <property type="entry name" value="BT1"/>
    <property type="match status" value="1"/>
</dbReference>
<sequence length="419" mass="45660">MSTKAADTPSLPGFSQMVLLLGLGWGLTNIAYGIYDLPLKFVLKEELHLNAQQISAFFALGVFSNYVKPLAGILTDSVPLFGTRRRWYLILSLLLCGLGWLILGSVPRSYNLMLGVFATTYTMVMIISTTFGGVMVETAQRFAAAGRLTAQRIGMFRLGSLVGGPLGGFLAKFPLLLTLSLSATLHFALIPIVWFWLKEPQKATLNKELWHEAGEQFRGLVKSRVVLAAAGMIFLIAASPGFNTPLFFYQTNTLGLSKQFLGNLTLIGAAFGLLTAAGYHKFCQKGSMRLILYVSILVHALGTLFYHFYQTPGTAIAITALEGVTQTLAVLPVYDLAARGTPRGSEALGYSVMMSVWNLTNSLSDWVGSTLFTKYGFGFTHLIWLNAGTTALVLLVIPFLPRELLNKTDGLPQGKDDHP</sequence>
<keyword evidence="9" id="KW-1185">Reference proteome</keyword>
<evidence type="ECO:0000256" key="1">
    <source>
        <dbReference type="ARBA" id="ARBA00004141"/>
    </source>
</evidence>
<keyword evidence="5 7" id="KW-1133">Transmembrane helix</keyword>
<dbReference type="InterPro" id="IPR036259">
    <property type="entry name" value="MFS_trans_sf"/>
</dbReference>
<evidence type="ECO:0000256" key="6">
    <source>
        <dbReference type="ARBA" id="ARBA00023136"/>
    </source>
</evidence>
<accession>A0A7W9W8M4</accession>
<feature type="transmembrane region" description="Helical" evidence="7">
    <location>
        <begin position="54"/>
        <end position="75"/>
    </location>
</feature>
<evidence type="ECO:0000256" key="3">
    <source>
        <dbReference type="ARBA" id="ARBA00022448"/>
    </source>
</evidence>
<evidence type="ECO:0000256" key="7">
    <source>
        <dbReference type="SAM" id="Phobius"/>
    </source>
</evidence>
<dbReference type="RefSeq" id="WP_184203796.1">
    <property type="nucleotide sequence ID" value="NZ_JACHGW010000008.1"/>
</dbReference>
<comment type="subcellular location">
    <subcellularLocation>
        <location evidence="1">Membrane</location>
        <topology evidence="1">Multi-pass membrane protein</topology>
    </subcellularLocation>
</comment>
<dbReference type="InterPro" id="IPR039309">
    <property type="entry name" value="BT1"/>
</dbReference>
<comment type="caution">
    <text evidence="8">The sequence shown here is derived from an EMBL/GenBank/DDBJ whole genome shotgun (WGS) entry which is preliminary data.</text>
</comment>
<organism evidence="8 9">
    <name type="scientific">Armatimonas rosea</name>
    <dbReference type="NCBI Taxonomy" id="685828"/>
    <lineage>
        <taxon>Bacteria</taxon>
        <taxon>Bacillati</taxon>
        <taxon>Armatimonadota</taxon>
        <taxon>Armatimonadia</taxon>
        <taxon>Armatimonadales</taxon>
        <taxon>Armatimonadaceae</taxon>
        <taxon>Armatimonas</taxon>
    </lineage>
</organism>
<dbReference type="PANTHER" id="PTHR31585">
    <property type="entry name" value="FOLATE-BIOPTERIN TRANSPORTER 1, CHLOROPLASTIC"/>
    <property type="match status" value="1"/>
</dbReference>
<proteinExistence type="inferred from homology"/>
<dbReference type="SUPFAM" id="SSF103473">
    <property type="entry name" value="MFS general substrate transporter"/>
    <property type="match status" value="1"/>
</dbReference>
<feature type="transmembrane region" description="Helical" evidence="7">
    <location>
        <begin position="260"/>
        <end position="278"/>
    </location>
</feature>
<dbReference type="GO" id="GO:0016020">
    <property type="term" value="C:membrane"/>
    <property type="evidence" value="ECO:0007669"/>
    <property type="project" value="UniProtKB-SubCell"/>
</dbReference>
<feature type="transmembrane region" description="Helical" evidence="7">
    <location>
        <begin position="87"/>
        <end position="106"/>
    </location>
</feature>
<keyword evidence="3" id="KW-0813">Transport</keyword>
<evidence type="ECO:0000256" key="4">
    <source>
        <dbReference type="ARBA" id="ARBA00022692"/>
    </source>
</evidence>
<reference evidence="8 9" key="1">
    <citation type="submission" date="2020-08" db="EMBL/GenBank/DDBJ databases">
        <title>Genomic Encyclopedia of Type Strains, Phase IV (KMG-IV): sequencing the most valuable type-strain genomes for metagenomic binning, comparative biology and taxonomic classification.</title>
        <authorList>
            <person name="Goeker M."/>
        </authorList>
    </citation>
    <scope>NUCLEOTIDE SEQUENCE [LARGE SCALE GENOMIC DNA]</scope>
    <source>
        <strain evidence="8 9">DSM 23562</strain>
    </source>
</reference>
<feature type="transmembrane region" description="Helical" evidence="7">
    <location>
        <begin position="177"/>
        <end position="197"/>
    </location>
</feature>
<feature type="transmembrane region" description="Helical" evidence="7">
    <location>
        <begin position="290"/>
        <end position="309"/>
    </location>
</feature>
<comment type="similarity">
    <text evidence="2">Belongs to the major facilitator superfamily. Folate-biopterin transporter (TC 2.A.71) family.</text>
</comment>
<gene>
    <name evidence="8" type="ORF">HNQ39_005546</name>
</gene>
<name>A0A7W9W8M4_ARMRO</name>
<evidence type="ECO:0000313" key="9">
    <source>
        <dbReference type="Proteomes" id="UP000520814"/>
    </source>
</evidence>
<evidence type="ECO:0000313" key="8">
    <source>
        <dbReference type="EMBL" id="MBB6053704.1"/>
    </source>
</evidence>
<keyword evidence="4 7" id="KW-0812">Transmembrane</keyword>
<dbReference type="PANTHER" id="PTHR31585:SF0">
    <property type="entry name" value="FOLATE-BIOPTERIN TRANSPORTER 1, CHLOROPLASTIC"/>
    <property type="match status" value="1"/>
</dbReference>
<feature type="transmembrane region" description="Helical" evidence="7">
    <location>
        <begin position="225"/>
        <end position="248"/>
    </location>
</feature>
<dbReference type="Gene3D" id="1.20.1250.20">
    <property type="entry name" value="MFS general substrate transporter like domains"/>
    <property type="match status" value="2"/>
</dbReference>
<dbReference type="AlphaFoldDB" id="A0A7W9W8M4"/>
<feature type="transmembrane region" description="Helical" evidence="7">
    <location>
        <begin position="112"/>
        <end position="134"/>
    </location>
</feature>
<feature type="transmembrane region" description="Helical" evidence="7">
    <location>
        <begin position="379"/>
        <end position="400"/>
    </location>
</feature>
<dbReference type="Proteomes" id="UP000520814">
    <property type="component" value="Unassembled WGS sequence"/>
</dbReference>
<evidence type="ECO:0000256" key="2">
    <source>
        <dbReference type="ARBA" id="ARBA00007015"/>
    </source>
</evidence>
<dbReference type="EMBL" id="JACHGW010000008">
    <property type="protein sequence ID" value="MBB6053704.1"/>
    <property type="molecule type" value="Genomic_DNA"/>
</dbReference>
<keyword evidence="6 7" id="KW-0472">Membrane</keyword>
<protein>
    <submittedName>
        <fullName evidence="8">MFS family permease</fullName>
    </submittedName>
</protein>
<feature type="transmembrane region" description="Helical" evidence="7">
    <location>
        <begin position="154"/>
        <end position="171"/>
    </location>
</feature>
<feature type="transmembrane region" description="Helical" evidence="7">
    <location>
        <begin position="12"/>
        <end position="34"/>
    </location>
</feature>